<proteinExistence type="predicted"/>
<name>A0A396GI78_MEDTR</name>
<evidence type="ECO:0000256" key="1">
    <source>
        <dbReference type="SAM" id="MobiDB-lite"/>
    </source>
</evidence>
<dbReference type="Gramene" id="rna46140">
    <property type="protein sequence ID" value="RHN40048.1"/>
    <property type="gene ID" value="gene46140"/>
</dbReference>
<organism evidence="2">
    <name type="scientific">Medicago truncatula</name>
    <name type="common">Barrel medic</name>
    <name type="synonym">Medicago tribuloides</name>
    <dbReference type="NCBI Taxonomy" id="3880"/>
    <lineage>
        <taxon>Eukaryota</taxon>
        <taxon>Viridiplantae</taxon>
        <taxon>Streptophyta</taxon>
        <taxon>Embryophyta</taxon>
        <taxon>Tracheophyta</taxon>
        <taxon>Spermatophyta</taxon>
        <taxon>Magnoliopsida</taxon>
        <taxon>eudicotyledons</taxon>
        <taxon>Gunneridae</taxon>
        <taxon>Pentapetalae</taxon>
        <taxon>rosids</taxon>
        <taxon>fabids</taxon>
        <taxon>Fabales</taxon>
        <taxon>Fabaceae</taxon>
        <taxon>Papilionoideae</taxon>
        <taxon>50 kb inversion clade</taxon>
        <taxon>NPAAA clade</taxon>
        <taxon>Hologalegina</taxon>
        <taxon>IRL clade</taxon>
        <taxon>Trifolieae</taxon>
        <taxon>Medicago</taxon>
    </lineage>
</organism>
<feature type="compositionally biased region" description="Polar residues" evidence="1">
    <location>
        <begin position="1"/>
        <end position="19"/>
    </location>
</feature>
<feature type="region of interest" description="Disordered" evidence="1">
    <location>
        <begin position="1"/>
        <end position="24"/>
    </location>
</feature>
<comment type="caution">
    <text evidence="2">The sequence shown here is derived from an EMBL/GenBank/DDBJ whole genome shotgun (WGS) entry which is preliminary data.</text>
</comment>
<dbReference type="EMBL" id="PSQE01000008">
    <property type="protein sequence ID" value="RHN40048.1"/>
    <property type="molecule type" value="Genomic_DNA"/>
</dbReference>
<gene>
    <name evidence="2" type="ORF">MtrunA17_Chr8g0350491</name>
</gene>
<dbReference type="AlphaFoldDB" id="A0A396GI78"/>
<dbReference type="Proteomes" id="UP000265566">
    <property type="component" value="Chromosome 8"/>
</dbReference>
<feature type="region of interest" description="Disordered" evidence="1">
    <location>
        <begin position="80"/>
        <end position="99"/>
    </location>
</feature>
<accession>A0A396GI78</accession>
<sequence>MAFMSSSVKPSANVQTTVHTTKKSHTLIEPTANVTTTVHTSSTSVRPTATVNTVVHTSKSSHTVVKPTANVTTVINPKPTVIKKPSVKPGMHRKPPRKPTVRTLDVVRAIVEPIVKVKAPIRKSRRIVWKGPAIKNGPGKDLENPIEVVDEEVEEAGGSEKHVAEATPRKLTDAGGSCLALLRSVENVKYI</sequence>
<evidence type="ECO:0000313" key="2">
    <source>
        <dbReference type="EMBL" id="RHN40048.1"/>
    </source>
</evidence>
<feature type="compositionally biased region" description="Basic residues" evidence="1">
    <location>
        <begin position="90"/>
        <end position="99"/>
    </location>
</feature>
<protein>
    <submittedName>
        <fullName evidence="2">Uncharacterized protein</fullName>
    </submittedName>
</protein>
<reference evidence="2" key="1">
    <citation type="journal article" date="2018" name="Nat. Plants">
        <title>Whole-genome landscape of Medicago truncatula symbiotic genes.</title>
        <authorList>
            <person name="Pecrix Y."/>
            <person name="Gamas P."/>
            <person name="Carrere S."/>
        </authorList>
    </citation>
    <scope>NUCLEOTIDE SEQUENCE</scope>
    <source>
        <tissue evidence="2">Leaves</tissue>
    </source>
</reference>